<organism evidence="1 2">
    <name type="scientific">Lepidopterella palustris CBS 459.81</name>
    <dbReference type="NCBI Taxonomy" id="1314670"/>
    <lineage>
        <taxon>Eukaryota</taxon>
        <taxon>Fungi</taxon>
        <taxon>Dikarya</taxon>
        <taxon>Ascomycota</taxon>
        <taxon>Pezizomycotina</taxon>
        <taxon>Dothideomycetes</taxon>
        <taxon>Pleosporomycetidae</taxon>
        <taxon>Mytilinidiales</taxon>
        <taxon>Argynnaceae</taxon>
        <taxon>Lepidopterella</taxon>
    </lineage>
</organism>
<evidence type="ECO:0000313" key="1">
    <source>
        <dbReference type="EMBL" id="OCK76553.1"/>
    </source>
</evidence>
<dbReference type="AlphaFoldDB" id="A0A8E2E3D8"/>
<reference evidence="1 2" key="1">
    <citation type="journal article" date="2016" name="Nat. Commun.">
        <title>Ectomycorrhizal ecology is imprinted in the genome of the dominant symbiotic fungus Cenococcum geophilum.</title>
        <authorList>
            <consortium name="DOE Joint Genome Institute"/>
            <person name="Peter M."/>
            <person name="Kohler A."/>
            <person name="Ohm R.A."/>
            <person name="Kuo A."/>
            <person name="Krutzmann J."/>
            <person name="Morin E."/>
            <person name="Arend M."/>
            <person name="Barry K.W."/>
            <person name="Binder M."/>
            <person name="Choi C."/>
            <person name="Clum A."/>
            <person name="Copeland A."/>
            <person name="Grisel N."/>
            <person name="Haridas S."/>
            <person name="Kipfer T."/>
            <person name="LaButti K."/>
            <person name="Lindquist E."/>
            <person name="Lipzen A."/>
            <person name="Maire R."/>
            <person name="Meier B."/>
            <person name="Mihaltcheva S."/>
            <person name="Molinier V."/>
            <person name="Murat C."/>
            <person name="Poggeler S."/>
            <person name="Quandt C.A."/>
            <person name="Sperisen C."/>
            <person name="Tritt A."/>
            <person name="Tisserant E."/>
            <person name="Crous P.W."/>
            <person name="Henrissat B."/>
            <person name="Nehls U."/>
            <person name="Egli S."/>
            <person name="Spatafora J.W."/>
            <person name="Grigoriev I.V."/>
            <person name="Martin F.M."/>
        </authorList>
    </citation>
    <scope>NUCLEOTIDE SEQUENCE [LARGE SCALE GENOMIC DNA]</scope>
    <source>
        <strain evidence="1 2">CBS 459.81</strain>
    </source>
</reference>
<keyword evidence="2" id="KW-1185">Reference proteome</keyword>
<gene>
    <name evidence="1" type="ORF">K432DRAFT_445948</name>
</gene>
<dbReference type="EMBL" id="KV745200">
    <property type="protein sequence ID" value="OCK76553.1"/>
    <property type="molecule type" value="Genomic_DNA"/>
</dbReference>
<name>A0A8E2E3D8_9PEZI</name>
<accession>A0A8E2E3D8</accession>
<sequence length="266" mass="29729">MTDQHPRNGNLAPFPATHFPEFRSSVKGYKGSVNLGVVRYNMTVHTDFATRQRNFLEFLSLSSTAPTTLFSETHRLPQQLSSTISQSSISLIDHLHYSCQPIYRVNVCKQRLQSRATSALELYEHRLSPFLSVGDTNRTPYPLPKSGRHVKFQRKGSRIITISENNCSHNINVHANSTLRFPHASPTLALLEEDGKRLSIPAMTYDFMTSSKPPLQAFRICHSTALKHDALSSRPPSAMKSGGAGLDRVSRRLQSLGAFGPMERLP</sequence>
<protein>
    <submittedName>
        <fullName evidence="1">Uncharacterized protein</fullName>
    </submittedName>
</protein>
<proteinExistence type="predicted"/>
<evidence type="ECO:0000313" key="2">
    <source>
        <dbReference type="Proteomes" id="UP000250266"/>
    </source>
</evidence>
<dbReference type="Proteomes" id="UP000250266">
    <property type="component" value="Unassembled WGS sequence"/>
</dbReference>